<feature type="region of interest" description="Disordered" evidence="1">
    <location>
        <begin position="38"/>
        <end position="65"/>
    </location>
</feature>
<dbReference type="Pfam" id="PF08811">
    <property type="entry name" value="DUF1800"/>
    <property type="match status" value="1"/>
</dbReference>
<reference evidence="3" key="1">
    <citation type="journal article" date="2019" name="Int. J. Syst. Evol. Microbiol.">
        <title>The Global Catalogue of Microorganisms (GCM) 10K type strain sequencing project: providing services to taxonomists for standard genome sequencing and annotation.</title>
        <authorList>
            <consortium name="The Broad Institute Genomics Platform"/>
            <consortium name="The Broad Institute Genome Sequencing Center for Infectious Disease"/>
            <person name="Wu L."/>
            <person name="Ma J."/>
        </authorList>
    </citation>
    <scope>NUCLEOTIDE SEQUENCE [LARGE SCALE GENOMIC DNA]</scope>
    <source>
        <strain evidence="3">KCTC 42211</strain>
    </source>
</reference>
<evidence type="ECO:0000313" key="2">
    <source>
        <dbReference type="EMBL" id="MFC3659455.1"/>
    </source>
</evidence>
<name>A0ABV7US49_9GAMM</name>
<comment type="caution">
    <text evidence="2">The sequence shown here is derived from an EMBL/GenBank/DDBJ whole genome shotgun (WGS) entry which is preliminary data.</text>
</comment>
<organism evidence="2 3">
    <name type="scientific">Luteimonas notoginsengisoli</name>
    <dbReference type="NCBI Taxonomy" id="1578200"/>
    <lineage>
        <taxon>Bacteria</taxon>
        <taxon>Pseudomonadati</taxon>
        <taxon>Pseudomonadota</taxon>
        <taxon>Gammaproteobacteria</taxon>
        <taxon>Lysobacterales</taxon>
        <taxon>Lysobacteraceae</taxon>
        <taxon>Luteimonas</taxon>
    </lineage>
</organism>
<dbReference type="InterPro" id="IPR014917">
    <property type="entry name" value="DUF1800"/>
</dbReference>
<keyword evidence="3" id="KW-1185">Reference proteome</keyword>
<sequence>MPDPMSHSATPTASLLDAAGLQCPAPADFLAEASVRDAGASTAASPTAAPPPGQRRVASARRQVDEAHAREVLAQRYGRGAPLPYQAMPSAGRNTSMHAGGAFAAPPSRATVSNAITPLLFDGADDAGLAASAPPGSSGAPSLGGMSAPARITLPKPSLAIRALGNMSYGATAADIAAFNALGGTDTARMTAYVDRQLAWEAIDDSAVESRLASAGYSTLGKSLQQLWTDHVQGDPAWEVRMRPAWEIQRASLVRAVYSKRQLRELLVTFWHDHFNVMATDYSAGPVYVHYDRDVIRANAFGNFRTMLEAVAQSTAMLYFLDNRSNTRAGPNENFARELMELHTFGSENYLGFVDPFKVPPCPEDPSYPIGYTDVDVYEAAAAFTGWTVKDGHWEFPTEDDGTFAYRSSWHDAGPKFPLGMFLNPEQPALKDGRDILDRLASHPRVAKFICRKLIRRFCADRPSQQLVDSAAAVFRANWQKPDQIKRTLRHILLSDAAFNDWGQKRRRPFEAVAAALRLSGSNWTPGVGDDKSDEFSWRMGFTGHTPYDWPAPNGYPDTAVAWSGSNSLGMTWKLLNWLTETRDGDTPLLPILAATRSGVTTWTSTALVDFWCKRLLGYLPARRTVLVDFMRQNGAAADVIADTDAWSGNDLKKHYNQQRLRSMVSLVLMSPEFLAR</sequence>
<evidence type="ECO:0000313" key="3">
    <source>
        <dbReference type="Proteomes" id="UP001595724"/>
    </source>
</evidence>
<proteinExistence type="predicted"/>
<feature type="compositionally biased region" description="Low complexity" evidence="1">
    <location>
        <begin position="38"/>
        <end position="47"/>
    </location>
</feature>
<dbReference type="Proteomes" id="UP001595724">
    <property type="component" value="Unassembled WGS sequence"/>
</dbReference>
<accession>A0ABV7US49</accession>
<evidence type="ECO:0000256" key="1">
    <source>
        <dbReference type="SAM" id="MobiDB-lite"/>
    </source>
</evidence>
<protein>
    <submittedName>
        <fullName evidence="2">DUF1800 domain-containing protein</fullName>
    </submittedName>
</protein>
<dbReference type="RefSeq" id="WP_386706856.1">
    <property type="nucleotide sequence ID" value="NZ_JBHRYF010000001.1"/>
</dbReference>
<dbReference type="EMBL" id="JBHRYF010000001">
    <property type="protein sequence ID" value="MFC3659455.1"/>
    <property type="molecule type" value="Genomic_DNA"/>
</dbReference>
<gene>
    <name evidence="2" type="ORF">ACFOM9_05095</name>
</gene>